<evidence type="ECO:0000256" key="1">
    <source>
        <dbReference type="SAM" id="Phobius"/>
    </source>
</evidence>
<dbReference type="PANTHER" id="PTHR31533:SF2">
    <property type="entry name" value="GPI-ANCHORED PROTEIN LLG1"/>
    <property type="match status" value="1"/>
</dbReference>
<protein>
    <recommendedName>
        <fullName evidence="3">GPI-anchored protein LLG1-like domain-containing protein</fullName>
    </recommendedName>
</protein>
<keyword evidence="2" id="KW-0732">Signal</keyword>
<evidence type="ECO:0000313" key="5">
    <source>
        <dbReference type="Proteomes" id="UP001396334"/>
    </source>
</evidence>
<dbReference type="Pfam" id="PF26578">
    <property type="entry name" value="LLG1"/>
    <property type="match status" value="1"/>
</dbReference>
<keyword evidence="5" id="KW-1185">Reference proteome</keyword>
<keyword evidence="1" id="KW-1133">Transmembrane helix</keyword>
<sequence length="166" mass="17786">MGTHKLFSCFAAFFLLLGFSTASSISGGIFTSSAATGRNLLQTKKACPVNIEFLNYTIITSQCKGPKFPAKECCSAFKELACPYAEQINDLTTNCANTMFSYINIYGKYPPSLFSSECREGKDGLACPALSPLASQNANASDGLICNPWLQLMAAAGFLVVLLMCL</sequence>
<gene>
    <name evidence="4" type="ORF">V6N11_052102</name>
</gene>
<feature type="transmembrane region" description="Helical" evidence="1">
    <location>
        <begin position="148"/>
        <end position="165"/>
    </location>
</feature>
<keyword evidence="1" id="KW-0812">Transmembrane</keyword>
<dbReference type="InterPro" id="IPR039307">
    <property type="entry name" value="LORELEI-like"/>
</dbReference>
<feature type="domain" description="GPI-anchored protein LLG1-like" evidence="3">
    <location>
        <begin position="49"/>
        <end position="125"/>
    </location>
</feature>
<feature type="chain" id="PRO_5046700458" description="GPI-anchored protein LLG1-like domain-containing protein" evidence="2">
    <location>
        <begin position="23"/>
        <end position="166"/>
    </location>
</feature>
<keyword evidence="1" id="KW-0472">Membrane</keyword>
<evidence type="ECO:0000256" key="2">
    <source>
        <dbReference type="SAM" id="SignalP"/>
    </source>
</evidence>
<proteinExistence type="predicted"/>
<accession>A0ABR2U969</accession>
<dbReference type="EMBL" id="JBBPBN010000001">
    <property type="protein sequence ID" value="KAK9046205.1"/>
    <property type="molecule type" value="Genomic_DNA"/>
</dbReference>
<dbReference type="InterPro" id="IPR058888">
    <property type="entry name" value="LLG1-like"/>
</dbReference>
<organism evidence="4 5">
    <name type="scientific">Hibiscus sabdariffa</name>
    <name type="common">roselle</name>
    <dbReference type="NCBI Taxonomy" id="183260"/>
    <lineage>
        <taxon>Eukaryota</taxon>
        <taxon>Viridiplantae</taxon>
        <taxon>Streptophyta</taxon>
        <taxon>Embryophyta</taxon>
        <taxon>Tracheophyta</taxon>
        <taxon>Spermatophyta</taxon>
        <taxon>Magnoliopsida</taxon>
        <taxon>eudicotyledons</taxon>
        <taxon>Gunneridae</taxon>
        <taxon>Pentapetalae</taxon>
        <taxon>rosids</taxon>
        <taxon>malvids</taxon>
        <taxon>Malvales</taxon>
        <taxon>Malvaceae</taxon>
        <taxon>Malvoideae</taxon>
        <taxon>Hibiscus</taxon>
    </lineage>
</organism>
<evidence type="ECO:0000313" key="4">
    <source>
        <dbReference type="EMBL" id="KAK9046205.1"/>
    </source>
</evidence>
<evidence type="ECO:0000259" key="3">
    <source>
        <dbReference type="Pfam" id="PF26578"/>
    </source>
</evidence>
<name>A0ABR2U969_9ROSI</name>
<reference evidence="4 5" key="1">
    <citation type="journal article" date="2024" name="G3 (Bethesda)">
        <title>Genome assembly of Hibiscus sabdariffa L. provides insights into metabolisms of medicinal natural products.</title>
        <authorList>
            <person name="Kim T."/>
        </authorList>
    </citation>
    <scope>NUCLEOTIDE SEQUENCE [LARGE SCALE GENOMIC DNA]</scope>
    <source>
        <strain evidence="4">TK-2024</strain>
        <tissue evidence="4">Old leaves</tissue>
    </source>
</reference>
<dbReference type="Proteomes" id="UP001396334">
    <property type="component" value="Unassembled WGS sequence"/>
</dbReference>
<feature type="signal peptide" evidence="2">
    <location>
        <begin position="1"/>
        <end position="22"/>
    </location>
</feature>
<comment type="caution">
    <text evidence="4">The sequence shown here is derived from an EMBL/GenBank/DDBJ whole genome shotgun (WGS) entry which is preliminary data.</text>
</comment>
<dbReference type="PANTHER" id="PTHR31533">
    <property type="entry name" value="GPI-ANCHORED PROTEIN LLG1-RELATED-RELATED"/>
    <property type="match status" value="1"/>
</dbReference>